<evidence type="ECO:0000313" key="6">
    <source>
        <dbReference type="EMBL" id="PAT39237.1"/>
    </source>
</evidence>
<dbReference type="GO" id="GO:0070403">
    <property type="term" value="F:NAD+ binding"/>
    <property type="evidence" value="ECO:0007669"/>
    <property type="project" value="InterPro"/>
</dbReference>
<protein>
    <recommendedName>
        <fullName evidence="1">protein acetyllysine N-acetyltransferase</fullName>
        <ecNumber evidence="1">2.3.1.286</ecNumber>
    </recommendedName>
</protein>
<evidence type="ECO:0000256" key="1">
    <source>
        <dbReference type="ARBA" id="ARBA00012928"/>
    </source>
</evidence>
<dbReference type="EC" id="2.3.1.286" evidence="1"/>
<comment type="caution">
    <text evidence="4">Lacks conserved residue(s) required for the propagation of feature annotation.</text>
</comment>
<dbReference type="InterPro" id="IPR018541">
    <property type="entry name" value="Ftsk_gamma"/>
</dbReference>
<dbReference type="InterPro" id="IPR036390">
    <property type="entry name" value="WH_DNA-bd_sf"/>
</dbReference>
<comment type="caution">
    <text evidence="6">The sequence shown here is derived from an EMBL/GenBank/DDBJ whole genome shotgun (WGS) entry which is preliminary data.</text>
</comment>
<organism evidence="6 7">
    <name type="scientific">Vandammella animalimorsus</name>
    <dbReference type="NCBI Taxonomy" id="2029117"/>
    <lineage>
        <taxon>Bacteria</taxon>
        <taxon>Pseudomonadati</taxon>
        <taxon>Pseudomonadota</taxon>
        <taxon>Betaproteobacteria</taxon>
        <taxon>Burkholderiales</taxon>
        <taxon>Comamonadaceae</taxon>
        <taxon>Vandammella</taxon>
    </lineage>
</organism>
<evidence type="ECO:0000256" key="3">
    <source>
        <dbReference type="ARBA" id="ARBA00023027"/>
    </source>
</evidence>
<evidence type="ECO:0000256" key="2">
    <source>
        <dbReference type="ARBA" id="ARBA00022679"/>
    </source>
</evidence>
<dbReference type="InterPro" id="IPR036388">
    <property type="entry name" value="WH-like_DNA-bd_sf"/>
</dbReference>
<proteinExistence type="predicted"/>
<dbReference type="InterPro" id="IPR050134">
    <property type="entry name" value="NAD-dep_sirtuin_deacylases"/>
</dbReference>
<dbReference type="PANTHER" id="PTHR11085:SF4">
    <property type="entry name" value="NAD-DEPENDENT PROTEIN DEACYLASE"/>
    <property type="match status" value="1"/>
</dbReference>
<feature type="domain" description="Deacetylase sirtuin-type" evidence="5">
    <location>
        <begin position="92"/>
        <end position="374"/>
    </location>
</feature>
<dbReference type="InterPro" id="IPR026591">
    <property type="entry name" value="Sirtuin_cat_small_dom_sf"/>
</dbReference>
<dbReference type="PANTHER" id="PTHR11085">
    <property type="entry name" value="NAD-DEPENDENT PROTEIN DEACYLASE SIRTUIN-5, MITOCHONDRIAL-RELATED"/>
    <property type="match status" value="1"/>
</dbReference>
<dbReference type="Pfam" id="PF09397">
    <property type="entry name" value="FtsK_gamma"/>
    <property type="match status" value="1"/>
</dbReference>
<dbReference type="InterPro" id="IPR029035">
    <property type="entry name" value="DHS-like_NAD/FAD-binding_dom"/>
</dbReference>
<evidence type="ECO:0000259" key="5">
    <source>
        <dbReference type="PROSITE" id="PS50305"/>
    </source>
</evidence>
<dbReference type="Proteomes" id="UP000218644">
    <property type="component" value="Unassembled WGS sequence"/>
</dbReference>
<dbReference type="InterPro" id="IPR026590">
    <property type="entry name" value="Ssirtuin_cat_dom"/>
</dbReference>
<sequence>MRLLPKPHAYSAGCCQKGCFMPAPKPSDPLYYQARQHVLYSNDPSISHLQLRLRIGYQRAIALRDALAGDAVQYRADTDSWHIHPQADRVTDFLLEDKLAQAAQLIDNAKALVIAAGAGIGIDSGLPDYRGNKGFWRAYPMLGRKRLPFERIASPHAFQKYPATAWGFYGHRLNLYRATTPHAGFSLLQSWAQRMEQGCFVFTSNVDGHFQKAGFPSARVYECHGSIHRLQCIANCKGSIWPTVDLHPKIDEANCEWQGDLPHCPHCGKLARPNILMFEDWHWNQTRSDQQQMLLDMWLDNSPAPVVIEIGAGSTIPTVRQFTRYMQRRGSRLIRINLREANILNPGAIELALGAKDALQRINQYLINAHTSQA</sequence>
<dbReference type="Gene3D" id="3.30.1600.10">
    <property type="entry name" value="SIR2/SIRT2 'Small Domain"/>
    <property type="match status" value="1"/>
</dbReference>
<keyword evidence="3" id="KW-0520">NAD</keyword>
<dbReference type="AlphaFoldDB" id="A0A2A2AN91"/>
<dbReference type="PROSITE" id="PS50305">
    <property type="entry name" value="SIRTUIN"/>
    <property type="match status" value="1"/>
</dbReference>
<dbReference type="EMBL" id="NSJD01000021">
    <property type="protein sequence ID" value="PAT39237.1"/>
    <property type="molecule type" value="Genomic_DNA"/>
</dbReference>
<dbReference type="SUPFAM" id="SSF52467">
    <property type="entry name" value="DHS-like NAD/FAD-binding domain"/>
    <property type="match status" value="1"/>
</dbReference>
<dbReference type="Gene3D" id="3.40.50.1220">
    <property type="entry name" value="TPP-binding domain"/>
    <property type="match status" value="1"/>
</dbReference>
<evidence type="ECO:0000256" key="4">
    <source>
        <dbReference type="PROSITE-ProRule" id="PRU00236"/>
    </source>
</evidence>
<dbReference type="SUPFAM" id="SSF46785">
    <property type="entry name" value="Winged helix' DNA-binding domain"/>
    <property type="match status" value="1"/>
</dbReference>
<accession>A0A2A2AN91</accession>
<evidence type="ECO:0000313" key="7">
    <source>
        <dbReference type="Proteomes" id="UP000218644"/>
    </source>
</evidence>
<name>A0A2A2AN91_9BURK</name>
<dbReference type="SMART" id="SM00843">
    <property type="entry name" value="Ftsk_gamma"/>
    <property type="match status" value="1"/>
</dbReference>
<dbReference type="InterPro" id="IPR003000">
    <property type="entry name" value="Sirtuin"/>
</dbReference>
<dbReference type="GO" id="GO:0017136">
    <property type="term" value="F:histone deacetylase activity, NAD-dependent"/>
    <property type="evidence" value="ECO:0007669"/>
    <property type="project" value="TreeGrafter"/>
</dbReference>
<reference evidence="6 7" key="1">
    <citation type="submission" date="2017-08" db="EMBL/GenBank/DDBJ databases">
        <title>WGS of Clinical strains of the CDC Group NO-1 linked to zoonotic infections in humans.</title>
        <authorList>
            <person name="Bernier A.-M."/>
            <person name="Bernard K."/>
        </authorList>
    </citation>
    <scope>NUCLEOTIDE SEQUENCE [LARGE SCALE GENOMIC DNA]</scope>
    <source>
        <strain evidence="6 7">NML79-0751</strain>
    </source>
</reference>
<gene>
    <name evidence="6" type="ORF">CK623_11290</name>
</gene>
<keyword evidence="2" id="KW-0808">Transferase</keyword>
<dbReference type="Pfam" id="PF02146">
    <property type="entry name" value="SIR2"/>
    <property type="match status" value="1"/>
</dbReference>
<dbReference type="Gene3D" id="1.10.10.10">
    <property type="entry name" value="Winged helix-like DNA-binding domain superfamily/Winged helix DNA-binding domain"/>
    <property type="match status" value="1"/>
</dbReference>